<keyword evidence="4" id="KW-1185">Reference proteome</keyword>
<feature type="signal peptide" evidence="1">
    <location>
        <begin position="1"/>
        <end position="18"/>
    </location>
</feature>
<accession>A0A5B8UUF8</accession>
<feature type="chain" id="PRO_5023030249" evidence="1">
    <location>
        <begin position="19"/>
        <end position="163"/>
    </location>
</feature>
<sequence>MKKVILFCLILLPFFLKAQNMPRPPSYIGDYTNTLSDTAKIKLTARLKALDIPHNGRIDVIIIKTVGNSDILTFGRKLLLSWSEGNKDTDNDLLVLIAMDDGKAAVITGITIQKTVTNAICRNIIKHDITPHFKNGEYYEGLDETATDLVKAVKKEYKLAQVK</sequence>
<dbReference type="Gene3D" id="3.10.310.50">
    <property type="match status" value="1"/>
</dbReference>
<feature type="domain" description="TPM" evidence="2">
    <location>
        <begin position="30"/>
        <end position="151"/>
    </location>
</feature>
<dbReference type="AlphaFoldDB" id="A0A5B8UUF8"/>
<evidence type="ECO:0000259" key="2">
    <source>
        <dbReference type="Pfam" id="PF04536"/>
    </source>
</evidence>
<evidence type="ECO:0000313" key="3">
    <source>
        <dbReference type="EMBL" id="QEC62056.1"/>
    </source>
</evidence>
<proteinExistence type="predicted"/>
<evidence type="ECO:0000313" key="4">
    <source>
        <dbReference type="Proteomes" id="UP000321479"/>
    </source>
</evidence>
<dbReference type="PANTHER" id="PTHR30373:SF2">
    <property type="entry name" value="UPF0603 PROTEIN YGCG"/>
    <property type="match status" value="1"/>
</dbReference>
<dbReference type="RefSeq" id="WP_147030633.1">
    <property type="nucleotide sequence ID" value="NZ_CP042436.1"/>
</dbReference>
<dbReference type="InterPro" id="IPR007621">
    <property type="entry name" value="TPM_dom"/>
</dbReference>
<evidence type="ECO:0000256" key="1">
    <source>
        <dbReference type="SAM" id="SignalP"/>
    </source>
</evidence>
<dbReference type="KEGG" id="mgin:FRZ54_05440"/>
<dbReference type="EMBL" id="CP042436">
    <property type="protein sequence ID" value="QEC62056.1"/>
    <property type="molecule type" value="Genomic_DNA"/>
</dbReference>
<dbReference type="Proteomes" id="UP000321479">
    <property type="component" value="Chromosome"/>
</dbReference>
<reference evidence="3 4" key="1">
    <citation type="journal article" date="2017" name="Curr. Microbiol.">
        <title>Mucilaginibacter ginsenosidivorans sp. nov., Isolated from Soil of Ginseng Field.</title>
        <authorList>
            <person name="Kim M.M."/>
            <person name="Siddiqi M.Z."/>
            <person name="Im W.T."/>
        </authorList>
    </citation>
    <scope>NUCLEOTIDE SEQUENCE [LARGE SCALE GENOMIC DNA]</scope>
    <source>
        <strain evidence="3 4">Gsoil 3017</strain>
    </source>
</reference>
<gene>
    <name evidence="3" type="ORF">FRZ54_05440</name>
</gene>
<organism evidence="3 4">
    <name type="scientific">Mucilaginibacter ginsenosidivorans</name>
    <dbReference type="NCBI Taxonomy" id="398053"/>
    <lineage>
        <taxon>Bacteria</taxon>
        <taxon>Pseudomonadati</taxon>
        <taxon>Bacteroidota</taxon>
        <taxon>Sphingobacteriia</taxon>
        <taxon>Sphingobacteriales</taxon>
        <taxon>Sphingobacteriaceae</taxon>
        <taxon>Mucilaginibacter</taxon>
    </lineage>
</organism>
<name>A0A5B8UUF8_9SPHI</name>
<dbReference type="PANTHER" id="PTHR30373">
    <property type="entry name" value="UPF0603 PROTEIN YGCG"/>
    <property type="match status" value="1"/>
</dbReference>
<protein>
    <submittedName>
        <fullName evidence="3">TPM domain-containing protein</fullName>
    </submittedName>
</protein>
<keyword evidence="1" id="KW-0732">Signal</keyword>
<dbReference type="OrthoDB" id="9810918at2"/>
<dbReference type="Pfam" id="PF04536">
    <property type="entry name" value="TPM_phosphatase"/>
    <property type="match status" value="1"/>
</dbReference>